<sequence length="123" mass="13884">MSILRQLAKIALTSFTSYWEKLKVDHIHVACPAHHLRHRISKCYTCDSIGLVKRTLRQFSITCPHCQGVGCQYQGMHFELKQISAALLAQKALNGRRVVTERFESVCLGGTVQVVEHSITFVC</sequence>
<name>A0A2H0V4Q2_9BACT</name>
<proteinExistence type="predicted"/>
<dbReference type="EMBL" id="PFAP01000021">
    <property type="protein sequence ID" value="PIR94064.1"/>
    <property type="molecule type" value="Genomic_DNA"/>
</dbReference>
<organism evidence="1 2">
    <name type="scientific">Candidatus Falkowbacteria bacterium CG10_big_fil_rev_8_21_14_0_10_39_11</name>
    <dbReference type="NCBI Taxonomy" id="1974565"/>
    <lineage>
        <taxon>Bacteria</taxon>
        <taxon>Candidatus Falkowiibacteriota</taxon>
    </lineage>
</organism>
<gene>
    <name evidence="1" type="ORF">COT97_03400</name>
</gene>
<dbReference type="Proteomes" id="UP000229901">
    <property type="component" value="Unassembled WGS sequence"/>
</dbReference>
<accession>A0A2H0V4Q2</accession>
<reference evidence="2" key="1">
    <citation type="submission" date="2017-09" db="EMBL/GenBank/DDBJ databases">
        <title>Depth-based differentiation of microbial function through sediment-hosted aquifers and enrichment of novel symbionts in the deep terrestrial subsurface.</title>
        <authorList>
            <person name="Probst A.J."/>
            <person name="Ladd B."/>
            <person name="Jarett J.K."/>
            <person name="Geller-Mcgrath D.E."/>
            <person name="Sieber C.M.K."/>
            <person name="Emerson J.B."/>
            <person name="Anantharaman K."/>
            <person name="Thomas B.C."/>
            <person name="Malmstrom R."/>
            <person name="Stieglmeier M."/>
            <person name="Klingl A."/>
            <person name="Woyke T."/>
            <person name="Ryan C.M."/>
            <person name="Banfield J.F."/>
        </authorList>
    </citation>
    <scope>NUCLEOTIDE SEQUENCE [LARGE SCALE GENOMIC DNA]</scope>
</reference>
<comment type="caution">
    <text evidence="1">The sequence shown here is derived from an EMBL/GenBank/DDBJ whole genome shotgun (WGS) entry which is preliminary data.</text>
</comment>
<protein>
    <submittedName>
        <fullName evidence="1">Uncharacterized protein</fullName>
    </submittedName>
</protein>
<evidence type="ECO:0000313" key="2">
    <source>
        <dbReference type="Proteomes" id="UP000229901"/>
    </source>
</evidence>
<evidence type="ECO:0000313" key="1">
    <source>
        <dbReference type="EMBL" id="PIR94064.1"/>
    </source>
</evidence>
<dbReference type="AlphaFoldDB" id="A0A2H0V4Q2"/>